<organismHost>
    <name type="scientific">Homo sapiens</name>
    <name type="common">Human</name>
    <dbReference type="NCBI Taxonomy" id="9606"/>
</organismHost>
<name>A0A481T5N8_HHV2</name>
<feature type="compositionally biased region" description="Polar residues" evidence="1">
    <location>
        <begin position="116"/>
        <end position="125"/>
    </location>
</feature>
<feature type="region of interest" description="Disordered" evidence="1">
    <location>
        <begin position="110"/>
        <end position="204"/>
    </location>
</feature>
<evidence type="ECO:0000256" key="1">
    <source>
        <dbReference type="SAM" id="MobiDB-lite"/>
    </source>
</evidence>
<protein>
    <submittedName>
        <fullName evidence="2">Uncharacterized protein</fullName>
    </submittedName>
</protein>
<feature type="compositionally biased region" description="Basic and acidic residues" evidence="1">
    <location>
        <begin position="195"/>
        <end position="204"/>
    </location>
</feature>
<reference evidence="2" key="1">
    <citation type="submission" date="2018-08" db="EMBL/GenBank/DDBJ databases">
        <title>HSV2 whole genome sequences from clinical isolates.</title>
        <authorList>
            <person name="Roychoudhury P."/>
            <person name="Greninger A.L."/>
            <person name="Jerome K.R."/>
            <person name="Johnston C."/>
            <person name="Wald A."/>
            <person name="Xie H."/>
        </authorList>
    </citation>
    <scope>NUCLEOTIDE SEQUENCE</scope>
    <source>
        <strain evidence="2">2012-15948</strain>
    </source>
</reference>
<organism evidence="2">
    <name type="scientific">Human herpesvirus 2</name>
    <name type="common">HHV-2</name>
    <name type="synonym">Human herpes simplex virus 2</name>
    <dbReference type="NCBI Taxonomy" id="10310"/>
    <lineage>
        <taxon>Viruses</taxon>
        <taxon>Duplodnaviria</taxon>
        <taxon>Heunggongvirae</taxon>
        <taxon>Peploviricota</taxon>
        <taxon>Herviviricetes</taxon>
        <taxon>Herpesvirales</taxon>
        <taxon>Orthoherpesviridae</taxon>
        <taxon>Alphaherpesvirinae</taxon>
        <taxon>Simplexvirus</taxon>
        <taxon>Simplexvirus humanalpha2</taxon>
    </lineage>
</organism>
<evidence type="ECO:0000313" key="2">
    <source>
        <dbReference type="EMBL" id="QBH76218.1"/>
    </source>
</evidence>
<proteinExistence type="predicted"/>
<sequence>MTRLSLTTATRSRHANSEYSPSSPAGNGGLYAMASGSGARMHAASTTVSSTRRGGHSATHDGRRGPQASRGSAAHSSLWARVRSSGPAGAGSNTTSSPEVTRFQDVLGAAARHDTTQTPTKNTNPAPRAMFGWQEPSVGADRRLADGGAPSHPKTQSRGGDSLNARRASPTLPPLFFFLPPGPRPSTTRLPCHPGNDERSQRDPTHAYRQITSVYWGEITTMGAVGRACRTARLDLDLLGGRRATAGPRTDGQQHDWTWLRFLSYRR</sequence>
<feature type="compositionally biased region" description="Low complexity" evidence="1">
    <location>
        <begin position="1"/>
        <end position="10"/>
    </location>
</feature>
<accession>A0A481T5N8</accession>
<feature type="region of interest" description="Disordered" evidence="1">
    <location>
        <begin position="1"/>
        <end position="77"/>
    </location>
</feature>
<dbReference type="EMBL" id="MH790556">
    <property type="protein sequence ID" value="QBH76218.1"/>
    <property type="molecule type" value="Genomic_DNA"/>
</dbReference>